<keyword evidence="6 11" id="KW-0067">ATP-binding</keyword>
<dbReference type="RefSeq" id="WP_126581174.1">
    <property type="nucleotide sequence ID" value="NZ_BIFR01000001.1"/>
</dbReference>
<dbReference type="GO" id="GO:0005886">
    <property type="term" value="C:plasma membrane"/>
    <property type="evidence" value="ECO:0007669"/>
    <property type="project" value="UniProtKB-SubCell"/>
</dbReference>
<keyword evidence="5 11" id="KW-0547">Nucleotide-binding</keyword>
<keyword evidence="1 11" id="KW-0813">Transport</keyword>
<evidence type="ECO:0000256" key="6">
    <source>
        <dbReference type="ARBA" id="ARBA00022840"/>
    </source>
</evidence>
<name>A0A402A3E0_9CHLR</name>
<dbReference type="PIRSF" id="PIRSF001296">
    <property type="entry name" value="K_ATPase_KdpC"/>
    <property type="match status" value="1"/>
</dbReference>
<evidence type="ECO:0000256" key="10">
    <source>
        <dbReference type="ARBA" id="ARBA00023136"/>
    </source>
</evidence>
<keyword evidence="3 11" id="KW-0633">Potassium transport</keyword>
<feature type="region of interest" description="Disordered" evidence="12">
    <location>
        <begin position="75"/>
        <end position="101"/>
    </location>
</feature>
<keyword evidence="7 11" id="KW-0630">Potassium</keyword>
<keyword evidence="14" id="KW-1185">Reference proteome</keyword>
<comment type="subunit">
    <text evidence="11">The system is composed of three essential subunits: KdpA, KdpB and KdpC.</text>
</comment>
<evidence type="ECO:0000256" key="2">
    <source>
        <dbReference type="ARBA" id="ARBA00022475"/>
    </source>
</evidence>
<evidence type="ECO:0000256" key="1">
    <source>
        <dbReference type="ARBA" id="ARBA00022448"/>
    </source>
</evidence>
<reference evidence="14" key="1">
    <citation type="submission" date="2018-12" db="EMBL/GenBank/DDBJ databases">
        <title>Tengunoibacter tsumagoiensis gen. nov., sp. nov., Dictyobacter kobayashii sp. nov., D. alpinus sp. nov., and D. joshuensis sp. nov. and description of Dictyobacteraceae fam. nov. within the order Ktedonobacterales isolated from Tengu-no-mugimeshi.</title>
        <authorList>
            <person name="Wang C.M."/>
            <person name="Zheng Y."/>
            <person name="Sakai Y."/>
            <person name="Toyoda A."/>
            <person name="Minakuchi Y."/>
            <person name="Abe K."/>
            <person name="Yokota A."/>
            <person name="Yabe S."/>
        </authorList>
    </citation>
    <scope>NUCLEOTIDE SEQUENCE [LARGE SCALE GENOMIC DNA]</scope>
    <source>
        <strain evidence="14">Uno3</strain>
    </source>
</reference>
<evidence type="ECO:0000313" key="14">
    <source>
        <dbReference type="Proteomes" id="UP000287352"/>
    </source>
</evidence>
<organism evidence="13 14">
    <name type="scientific">Tengunoibacter tsumagoiensis</name>
    <dbReference type="NCBI Taxonomy" id="2014871"/>
    <lineage>
        <taxon>Bacteria</taxon>
        <taxon>Bacillati</taxon>
        <taxon>Chloroflexota</taxon>
        <taxon>Ktedonobacteria</taxon>
        <taxon>Ktedonobacterales</taxon>
        <taxon>Dictyobacteraceae</taxon>
        <taxon>Tengunoibacter</taxon>
    </lineage>
</organism>
<keyword evidence="10 11" id="KW-0472">Membrane</keyword>
<dbReference type="GO" id="GO:0008556">
    <property type="term" value="F:P-type potassium transmembrane transporter activity"/>
    <property type="evidence" value="ECO:0007669"/>
    <property type="project" value="InterPro"/>
</dbReference>
<accession>A0A402A3E0</accession>
<evidence type="ECO:0000256" key="5">
    <source>
        <dbReference type="ARBA" id="ARBA00022741"/>
    </source>
</evidence>
<dbReference type="Proteomes" id="UP000287352">
    <property type="component" value="Unassembled WGS sequence"/>
</dbReference>
<dbReference type="PANTHER" id="PTHR30042:SF2">
    <property type="entry name" value="POTASSIUM-TRANSPORTING ATPASE KDPC SUBUNIT"/>
    <property type="match status" value="1"/>
</dbReference>
<evidence type="ECO:0000256" key="8">
    <source>
        <dbReference type="ARBA" id="ARBA00022989"/>
    </source>
</evidence>
<proteinExistence type="inferred from homology"/>
<evidence type="ECO:0000256" key="11">
    <source>
        <dbReference type="HAMAP-Rule" id="MF_00276"/>
    </source>
</evidence>
<evidence type="ECO:0000256" key="7">
    <source>
        <dbReference type="ARBA" id="ARBA00022958"/>
    </source>
</evidence>
<protein>
    <recommendedName>
        <fullName evidence="11">Potassium-transporting ATPase KdpC subunit</fullName>
    </recommendedName>
    <alternativeName>
        <fullName evidence="11">ATP phosphohydrolase [potassium-transporting] C chain</fullName>
    </alternativeName>
    <alternativeName>
        <fullName evidence="11">Potassium-binding and translocating subunit C</fullName>
    </alternativeName>
    <alternativeName>
        <fullName evidence="11">Potassium-translocating ATPase C chain</fullName>
    </alternativeName>
</protein>
<dbReference type="AlphaFoldDB" id="A0A402A3E0"/>
<keyword evidence="8 11" id="KW-1133">Transmembrane helix</keyword>
<evidence type="ECO:0000313" key="13">
    <source>
        <dbReference type="EMBL" id="GCE13670.1"/>
    </source>
</evidence>
<dbReference type="Pfam" id="PF02669">
    <property type="entry name" value="KdpC"/>
    <property type="match status" value="1"/>
</dbReference>
<sequence length="231" mass="24551">MKHLRPALMITVIFVIVTGFIYPAIVTGLGQLLFHNQANGSIHMVNGKAVGSDLIGQQWSSAKYFHGRPSVTINASTGTPQPYSADNSSGSNLGPTNGSLLNGNGSQVTIADGTPVPANATPVAGQKNTYTIPGSYAGVNNYADQFRKENHLSADTKVPSDMVTASASGLDPDISPESAYLQVDRVAQERGLDPAKVKQLVTDHIDGRFLWIFGEPHVNVLNLNIALDQLQ</sequence>
<dbReference type="EMBL" id="BIFR01000001">
    <property type="protein sequence ID" value="GCE13670.1"/>
    <property type="molecule type" value="Genomic_DNA"/>
</dbReference>
<feature type="transmembrane region" description="Helical" evidence="11">
    <location>
        <begin position="7"/>
        <end position="34"/>
    </location>
</feature>
<dbReference type="OrthoDB" id="9809491at2"/>
<keyword evidence="2 11" id="KW-1003">Cell membrane</keyword>
<comment type="function">
    <text evidence="11">Part of the high-affinity ATP-driven potassium transport (or Kdp) system, which catalyzes the hydrolysis of ATP coupled with the electrogenic transport of potassium into the cytoplasm. This subunit acts as a catalytic chaperone that increases the ATP-binding affinity of the ATP-hydrolyzing subunit KdpB by the formation of a transient KdpB/KdpC/ATP ternary complex.</text>
</comment>
<comment type="caution">
    <text evidence="13">The sequence shown here is derived from an EMBL/GenBank/DDBJ whole genome shotgun (WGS) entry which is preliminary data.</text>
</comment>
<evidence type="ECO:0000256" key="4">
    <source>
        <dbReference type="ARBA" id="ARBA00022692"/>
    </source>
</evidence>
<evidence type="ECO:0000256" key="12">
    <source>
        <dbReference type="SAM" id="MobiDB-lite"/>
    </source>
</evidence>
<gene>
    <name evidence="13" type="primary">kdpC_2</name>
    <name evidence="11" type="synonym">kdpC</name>
    <name evidence="13" type="ORF">KTT_35290</name>
</gene>
<keyword evidence="9 11" id="KW-0406">Ion transport</keyword>
<evidence type="ECO:0000256" key="3">
    <source>
        <dbReference type="ARBA" id="ARBA00022538"/>
    </source>
</evidence>
<dbReference type="GO" id="GO:0005524">
    <property type="term" value="F:ATP binding"/>
    <property type="evidence" value="ECO:0007669"/>
    <property type="project" value="UniProtKB-UniRule"/>
</dbReference>
<comment type="subcellular location">
    <subcellularLocation>
        <location evidence="11">Cell membrane</location>
        <topology evidence="11">Single-pass membrane protein</topology>
    </subcellularLocation>
</comment>
<evidence type="ECO:0000256" key="9">
    <source>
        <dbReference type="ARBA" id="ARBA00023065"/>
    </source>
</evidence>
<comment type="similarity">
    <text evidence="11">Belongs to the KdpC family.</text>
</comment>
<dbReference type="PANTHER" id="PTHR30042">
    <property type="entry name" value="POTASSIUM-TRANSPORTING ATPASE C CHAIN"/>
    <property type="match status" value="1"/>
</dbReference>
<dbReference type="InterPro" id="IPR003820">
    <property type="entry name" value="KdpC"/>
</dbReference>
<keyword evidence="4 11" id="KW-0812">Transmembrane</keyword>
<dbReference type="HAMAP" id="MF_00276">
    <property type="entry name" value="KdpC"/>
    <property type="match status" value="1"/>
</dbReference>